<evidence type="ECO:0000256" key="1">
    <source>
        <dbReference type="SAM" id="SignalP"/>
    </source>
</evidence>
<feature type="chain" id="PRO_5039453754" description="Lipoprotein" evidence="1">
    <location>
        <begin position="22"/>
        <end position="171"/>
    </location>
</feature>
<proteinExistence type="predicted"/>
<sequence length="171" mass="19569">MKQIYFILFPILLLFSACSSVEDVSAPVLSDVSTPVMPADFEFSLTYGTYGKQKVDTFNDMIIKDLVIDGTIEAEIPLTVEEKNLTYNEMLKINIMGDLEIDRELQCAIEPPTFTSWHIQMNGQTKEFSYTSFCEYNGDAKNLMSLENYIHKLVAAKEEYQELPDSNGWYE</sequence>
<reference evidence="2 3" key="1">
    <citation type="submission" date="2019-08" db="EMBL/GenBank/DDBJ databases">
        <title>Bacillus genomes from the desert of Cuatro Cienegas, Coahuila.</title>
        <authorList>
            <person name="Olmedo-Alvarez G."/>
        </authorList>
    </citation>
    <scope>NUCLEOTIDE SEQUENCE [LARGE SCALE GENOMIC DNA]</scope>
    <source>
        <strain evidence="2 3">CH98b_3T</strain>
    </source>
</reference>
<accession>A0A5D4TIW0</accession>
<name>A0A5D4TIW0_9BACI</name>
<protein>
    <recommendedName>
        <fullName evidence="4">Lipoprotein</fullName>
    </recommendedName>
</protein>
<organism evidence="2 3">
    <name type="scientific">Sutcliffiella horikoshii</name>
    <dbReference type="NCBI Taxonomy" id="79883"/>
    <lineage>
        <taxon>Bacteria</taxon>
        <taxon>Bacillati</taxon>
        <taxon>Bacillota</taxon>
        <taxon>Bacilli</taxon>
        <taxon>Bacillales</taxon>
        <taxon>Bacillaceae</taxon>
        <taxon>Sutcliffiella</taxon>
    </lineage>
</organism>
<dbReference type="AlphaFoldDB" id="A0A5D4TIW0"/>
<evidence type="ECO:0000313" key="2">
    <source>
        <dbReference type="EMBL" id="TYS74402.1"/>
    </source>
</evidence>
<dbReference type="RefSeq" id="WP_148978195.1">
    <property type="nucleotide sequence ID" value="NZ_JBNIKO010000009.1"/>
</dbReference>
<dbReference type="OrthoDB" id="1954789at2"/>
<dbReference type="Proteomes" id="UP000324517">
    <property type="component" value="Unassembled WGS sequence"/>
</dbReference>
<dbReference type="EMBL" id="VTET01000001">
    <property type="protein sequence ID" value="TYS74402.1"/>
    <property type="molecule type" value="Genomic_DNA"/>
</dbReference>
<feature type="signal peptide" evidence="1">
    <location>
        <begin position="1"/>
        <end position="21"/>
    </location>
</feature>
<keyword evidence="1" id="KW-0732">Signal</keyword>
<evidence type="ECO:0008006" key="4">
    <source>
        <dbReference type="Google" id="ProtNLM"/>
    </source>
</evidence>
<gene>
    <name evidence="2" type="ORF">FZC75_01490</name>
</gene>
<comment type="caution">
    <text evidence="2">The sequence shown here is derived from an EMBL/GenBank/DDBJ whole genome shotgun (WGS) entry which is preliminary data.</text>
</comment>
<evidence type="ECO:0000313" key="3">
    <source>
        <dbReference type="Proteomes" id="UP000324517"/>
    </source>
</evidence>
<dbReference type="PROSITE" id="PS51257">
    <property type="entry name" value="PROKAR_LIPOPROTEIN"/>
    <property type="match status" value="1"/>
</dbReference>